<name>A0A5J4IUY4_9FLAO</name>
<accession>A0A5J4IUY4</accession>
<dbReference type="EMBL" id="BKCG01000001">
    <property type="protein sequence ID" value="GER58002.1"/>
    <property type="molecule type" value="Genomic_DNA"/>
</dbReference>
<comment type="caution">
    <text evidence="1">The sequence shown here is derived from an EMBL/GenBank/DDBJ whole genome shotgun (WGS) entry which is preliminary data.</text>
</comment>
<keyword evidence="2" id="KW-1185">Reference proteome</keyword>
<proteinExistence type="predicted"/>
<protein>
    <submittedName>
        <fullName evidence="1">Uncharacterized protein</fullName>
    </submittedName>
</protein>
<gene>
    <name evidence="1" type="ORF">ULMA_01100</name>
</gene>
<evidence type="ECO:0000313" key="2">
    <source>
        <dbReference type="Proteomes" id="UP000326509"/>
    </source>
</evidence>
<sequence length="124" mass="14199">MSCKTVQIDTVHKQIITPGRPSGVIYIKYIARLSTSEKIKIDKIVFENALDESLKFHSVNLDSAISLTSAVSLDVGKYQIEITTPYNEFLKSSSEILMFYITRENEEPIILKKKSQRIETLRMK</sequence>
<evidence type="ECO:0000313" key="1">
    <source>
        <dbReference type="EMBL" id="GER58002.1"/>
    </source>
</evidence>
<organism evidence="1 2">
    <name type="scientific">Patiriisocius marinus</name>
    <dbReference type="NCBI Taxonomy" id="1397112"/>
    <lineage>
        <taxon>Bacteria</taxon>
        <taxon>Pseudomonadati</taxon>
        <taxon>Bacteroidota</taxon>
        <taxon>Flavobacteriia</taxon>
        <taxon>Flavobacteriales</taxon>
        <taxon>Flavobacteriaceae</taxon>
        <taxon>Patiriisocius</taxon>
    </lineage>
</organism>
<dbReference type="AlphaFoldDB" id="A0A5J4IUY4"/>
<reference evidence="1 2" key="1">
    <citation type="submission" date="2019-08" db="EMBL/GenBank/DDBJ databases">
        <title>Draft genome sequence of Ulvibacter marinus type strain NBRC 109484.</title>
        <authorList>
            <person name="Kawano K."/>
            <person name="Ushijima N."/>
            <person name="Kihara M."/>
            <person name="Itoh H."/>
        </authorList>
    </citation>
    <scope>NUCLEOTIDE SEQUENCE [LARGE SCALE GENOMIC DNA]</scope>
    <source>
        <strain evidence="1 2">NBRC 109484</strain>
    </source>
</reference>
<dbReference type="RefSeq" id="WP_151672101.1">
    <property type="nucleotide sequence ID" value="NZ_BKCG01000001.1"/>
</dbReference>
<dbReference type="Proteomes" id="UP000326509">
    <property type="component" value="Unassembled WGS sequence"/>
</dbReference>